<evidence type="ECO:0000313" key="1">
    <source>
        <dbReference type="EMBL" id="KAJ7309448.1"/>
    </source>
</evidence>
<dbReference type="AlphaFoldDB" id="A0AAD6Z792"/>
<protein>
    <submittedName>
        <fullName evidence="1">Uncharacterized protein</fullName>
    </submittedName>
</protein>
<name>A0AAD6Z792_9AGAR</name>
<organism evidence="1 2">
    <name type="scientific">Mycena albidolilacea</name>
    <dbReference type="NCBI Taxonomy" id="1033008"/>
    <lineage>
        <taxon>Eukaryota</taxon>
        <taxon>Fungi</taxon>
        <taxon>Dikarya</taxon>
        <taxon>Basidiomycota</taxon>
        <taxon>Agaricomycotina</taxon>
        <taxon>Agaricomycetes</taxon>
        <taxon>Agaricomycetidae</taxon>
        <taxon>Agaricales</taxon>
        <taxon>Marasmiineae</taxon>
        <taxon>Mycenaceae</taxon>
        <taxon>Mycena</taxon>
    </lineage>
</organism>
<dbReference type="Proteomes" id="UP001218218">
    <property type="component" value="Unassembled WGS sequence"/>
</dbReference>
<proteinExistence type="predicted"/>
<evidence type="ECO:0000313" key="2">
    <source>
        <dbReference type="Proteomes" id="UP001218218"/>
    </source>
</evidence>
<accession>A0AAD6Z792</accession>
<sequence length="232" mass="25262">MLSTGTPLCAANNPAYCTEYNPPDEFSQRTDIECNEVNAMQGMKAKKDSLTSTCRHLTQDKCHTNQTRSRNEDEMMVDAVKSKSTSRGLIAAVNCHRVSDVPRQMVNIVSQVDLCIFAANNGQCHQRTPDKREATVMVTMGPVASPTSGRITVTTSPVAKNRRDSCKIVVAKIGNGHGHPDAHRVAGVNWALSRSTSRRLPTSVILFSKTGHNYGALLPPNVKKQHAAFCAT</sequence>
<reference evidence="1" key="1">
    <citation type="submission" date="2023-03" db="EMBL/GenBank/DDBJ databases">
        <title>Massive genome expansion in bonnet fungi (Mycena s.s.) driven by repeated elements and novel gene families across ecological guilds.</title>
        <authorList>
            <consortium name="Lawrence Berkeley National Laboratory"/>
            <person name="Harder C.B."/>
            <person name="Miyauchi S."/>
            <person name="Viragh M."/>
            <person name="Kuo A."/>
            <person name="Thoen E."/>
            <person name="Andreopoulos B."/>
            <person name="Lu D."/>
            <person name="Skrede I."/>
            <person name="Drula E."/>
            <person name="Henrissat B."/>
            <person name="Morin E."/>
            <person name="Kohler A."/>
            <person name="Barry K."/>
            <person name="LaButti K."/>
            <person name="Morin E."/>
            <person name="Salamov A."/>
            <person name="Lipzen A."/>
            <person name="Mereny Z."/>
            <person name="Hegedus B."/>
            <person name="Baldrian P."/>
            <person name="Stursova M."/>
            <person name="Weitz H."/>
            <person name="Taylor A."/>
            <person name="Grigoriev I.V."/>
            <person name="Nagy L.G."/>
            <person name="Martin F."/>
            <person name="Kauserud H."/>
        </authorList>
    </citation>
    <scope>NUCLEOTIDE SEQUENCE</scope>
    <source>
        <strain evidence="1">CBHHK002</strain>
    </source>
</reference>
<dbReference type="EMBL" id="JARIHO010000081">
    <property type="protein sequence ID" value="KAJ7309448.1"/>
    <property type="molecule type" value="Genomic_DNA"/>
</dbReference>
<keyword evidence="2" id="KW-1185">Reference proteome</keyword>
<comment type="caution">
    <text evidence="1">The sequence shown here is derived from an EMBL/GenBank/DDBJ whole genome shotgun (WGS) entry which is preliminary data.</text>
</comment>
<gene>
    <name evidence="1" type="ORF">DFH08DRAFT_823391</name>
</gene>